<dbReference type="GO" id="GO:0016787">
    <property type="term" value="F:hydrolase activity"/>
    <property type="evidence" value="ECO:0007669"/>
    <property type="project" value="UniProtKB-KW"/>
</dbReference>
<dbReference type="SMART" id="SM00849">
    <property type="entry name" value="Lactamase_B"/>
    <property type="match status" value="1"/>
</dbReference>
<keyword evidence="2" id="KW-0378">Hydrolase</keyword>
<evidence type="ECO:0000313" key="3">
    <source>
        <dbReference type="Proteomes" id="UP000031202"/>
    </source>
</evidence>
<dbReference type="RefSeq" id="WP_039414546.1">
    <property type="nucleotide sequence ID" value="NZ_JWSZ01000008.1"/>
</dbReference>
<comment type="caution">
    <text evidence="2">The sequence shown here is derived from an EMBL/GenBank/DDBJ whole genome shotgun (WGS) entry which is preliminary data.</text>
</comment>
<gene>
    <name evidence="2" type="ORF">RM52_06370</name>
</gene>
<dbReference type="Proteomes" id="UP000031202">
    <property type="component" value="Unassembled WGS sequence"/>
</dbReference>
<dbReference type="PANTHER" id="PTHR42951">
    <property type="entry name" value="METALLO-BETA-LACTAMASE DOMAIN-CONTAINING"/>
    <property type="match status" value="1"/>
</dbReference>
<dbReference type="AlphaFoldDB" id="A0A0B4CVJ7"/>
<evidence type="ECO:0000259" key="1">
    <source>
        <dbReference type="SMART" id="SM00849"/>
    </source>
</evidence>
<reference evidence="2 3" key="1">
    <citation type="submission" date="2014-12" db="EMBL/GenBank/DDBJ databases">
        <title>Genome sequencing of Microbacterium hominis TPW29.</title>
        <authorList>
            <person name="Tan P.W."/>
            <person name="Chan K.-G."/>
        </authorList>
    </citation>
    <scope>NUCLEOTIDE SEQUENCE [LARGE SCALE GENOMIC DNA]</scope>
    <source>
        <strain evidence="2 3">TPW29</strain>
    </source>
</reference>
<evidence type="ECO:0000313" key="2">
    <source>
        <dbReference type="EMBL" id="KIC58341.1"/>
    </source>
</evidence>
<name>A0A0B4CVJ7_9MICO</name>
<dbReference type="Gene3D" id="3.60.15.10">
    <property type="entry name" value="Ribonuclease Z/Hydroxyacylglutathione hydrolase-like"/>
    <property type="match status" value="1"/>
</dbReference>
<dbReference type="PANTHER" id="PTHR42951:SF22">
    <property type="entry name" value="METALLO BETA-LACTAMASE SUPERFAMILY LIPOPROTEIN"/>
    <property type="match status" value="1"/>
</dbReference>
<protein>
    <submittedName>
        <fullName evidence="2">Zn-dependent hydrolase</fullName>
    </submittedName>
</protein>
<feature type="domain" description="Metallo-beta-lactamase" evidence="1">
    <location>
        <begin position="20"/>
        <end position="203"/>
    </location>
</feature>
<sequence length="263" mass="28203">MRQLDEVADGIWVATSRRMATTSTVIVGGAEALLVDPAWDPDELDALAATLNARGLHVRAGFATHAHHDHLLWHPAFGDASRWASDTTAALTVSQRAELVAALDDEAPPWFAKLMGRVNGIGDRFPADGLPKGVHIVPVVHDGHTPGHTALWLPARRVLIAGDMLSDVELPLPFSPDDLPAYLDALDRLAPFAARAAVIVPGHGNVGADARARLDADRRYLDDMIRRGRSDDPRIANPGMAEEHAHLAELAAAYRAAGGRLAR</sequence>
<dbReference type="InterPro" id="IPR036866">
    <property type="entry name" value="RibonucZ/Hydroxyglut_hydro"/>
</dbReference>
<accession>A0A0B4CVJ7</accession>
<dbReference type="InterPro" id="IPR050855">
    <property type="entry name" value="NDM-1-like"/>
</dbReference>
<dbReference type="EMBL" id="JWSZ01000008">
    <property type="protein sequence ID" value="KIC58341.1"/>
    <property type="molecule type" value="Genomic_DNA"/>
</dbReference>
<dbReference type="SUPFAM" id="SSF56281">
    <property type="entry name" value="Metallo-hydrolase/oxidoreductase"/>
    <property type="match status" value="1"/>
</dbReference>
<proteinExistence type="predicted"/>
<organism evidence="2 3">
    <name type="scientific">Microbacterium hominis</name>
    <dbReference type="NCBI Taxonomy" id="162426"/>
    <lineage>
        <taxon>Bacteria</taxon>
        <taxon>Bacillati</taxon>
        <taxon>Actinomycetota</taxon>
        <taxon>Actinomycetes</taxon>
        <taxon>Micrococcales</taxon>
        <taxon>Microbacteriaceae</taxon>
        <taxon>Microbacterium</taxon>
    </lineage>
</organism>
<dbReference type="Pfam" id="PF00753">
    <property type="entry name" value="Lactamase_B"/>
    <property type="match status" value="1"/>
</dbReference>
<dbReference type="InterPro" id="IPR001279">
    <property type="entry name" value="Metallo-B-lactamas"/>
</dbReference>